<dbReference type="Proteomes" id="UP001304419">
    <property type="component" value="Chromosome 1"/>
</dbReference>
<dbReference type="InterPro" id="IPR007541">
    <property type="entry name" value="Uncharacterised_BSP"/>
</dbReference>
<dbReference type="Pfam" id="PF04450">
    <property type="entry name" value="BSP"/>
    <property type="match status" value="1"/>
</dbReference>
<dbReference type="Pfam" id="PF00754">
    <property type="entry name" value="F5_F8_type_C"/>
    <property type="match status" value="1"/>
</dbReference>
<keyword evidence="1" id="KW-0732">Signal</keyword>
<reference evidence="4 6" key="2">
    <citation type="submission" date="2023-10" db="EMBL/GenBank/DDBJ databases">
        <title>To unveil natural product biosynthetic capacity in Pseudoalteromonas.</title>
        <authorList>
            <person name="Wang J."/>
        </authorList>
    </citation>
    <scope>NUCLEOTIDE SEQUENCE [LARGE SCALE GENOMIC DNA]</scope>
    <source>
        <strain evidence="4 6">DSM 15914</strain>
    </source>
</reference>
<keyword evidence="6" id="KW-1185">Reference proteome</keyword>
<dbReference type="EMBL" id="WEIA01000026">
    <property type="protein sequence ID" value="NLR24222.1"/>
    <property type="molecule type" value="Genomic_DNA"/>
</dbReference>
<dbReference type="Gene3D" id="2.60.120.260">
    <property type="entry name" value="Galactose-binding domain-like"/>
    <property type="match status" value="1"/>
</dbReference>
<evidence type="ECO:0000313" key="3">
    <source>
        <dbReference type="EMBL" id="NLR24222.1"/>
    </source>
</evidence>
<evidence type="ECO:0000313" key="5">
    <source>
        <dbReference type="Proteomes" id="UP000646877"/>
    </source>
</evidence>
<dbReference type="PANTHER" id="PTHR33321">
    <property type="match status" value="1"/>
</dbReference>
<reference evidence="3" key="1">
    <citation type="submission" date="2019-10" db="EMBL/GenBank/DDBJ databases">
        <authorList>
            <person name="Paulsen S."/>
        </authorList>
    </citation>
    <scope>NUCLEOTIDE SEQUENCE</scope>
    <source>
        <strain evidence="3">LMG 19692</strain>
    </source>
</reference>
<evidence type="ECO:0000313" key="4">
    <source>
        <dbReference type="EMBL" id="WOX27691.1"/>
    </source>
</evidence>
<dbReference type="SUPFAM" id="SSF49785">
    <property type="entry name" value="Galactose-binding domain-like"/>
    <property type="match status" value="1"/>
</dbReference>
<sequence>MNIIIAKTRFQRSFIAAALVSLGLSSAHANSDLTTANAAAISVSGENQPYEGKVNAFDNNHYSKWLTFSASGWISYAFSEAVNLTAYTLTSANDAPQRDPKNWTLQGSQDGQVWFTIDSQNNQSFASRHQTKQFNVSTNHAYRFVRLNVTATQGANLLQLAEIEFIGAPANGGTTLPFNRSGSVTPGQWAHFGPFTSSAPITATLTGSGDADLYLKANSQPTTASYDCQSINDASSNERCDISSNAPVYVSVYGFQSANYELTVSSDNTPPNDTWQRPEVNFVDVNPETQGSALFKRIIPNPAAHMAERCVDVAKVLYRNASESQRFRKLQFELRAKDHWGKDFVAYKMGQDGSGEMTIVVSTAHLERIYRDNNNNDAVIRDEIDGILFHEVTHGYNNSPLTHDSYGDGKANWAYTEGLADAVRIGAGFHKSRSPDIINAKRWLSGYTTTGFFLHYVKQQHDSEFIYKFNKAAKDMGNYTWSFDAAFQHILGRSVEDVWNEYVAFIQNGGQLEY</sequence>
<evidence type="ECO:0000313" key="6">
    <source>
        <dbReference type="Proteomes" id="UP001304419"/>
    </source>
</evidence>
<dbReference type="InterPro" id="IPR008979">
    <property type="entry name" value="Galactose-bd-like_sf"/>
</dbReference>
<evidence type="ECO:0000259" key="2">
    <source>
        <dbReference type="PROSITE" id="PS50022"/>
    </source>
</evidence>
<name>A0A8I2H4B2_9GAMM</name>
<evidence type="ECO:0000256" key="1">
    <source>
        <dbReference type="SAM" id="SignalP"/>
    </source>
</evidence>
<feature type="signal peptide" evidence="1">
    <location>
        <begin position="1"/>
        <end position="29"/>
    </location>
</feature>
<dbReference type="PANTHER" id="PTHR33321:SF12">
    <property type="entry name" value="PLANT BASIC SECRETORY PROTEIN (BSP) FAMILY PROTEIN"/>
    <property type="match status" value="1"/>
</dbReference>
<protein>
    <submittedName>
        <fullName evidence="4">Basic secretory protein-like protein</fullName>
    </submittedName>
</protein>
<dbReference type="Proteomes" id="UP000646877">
    <property type="component" value="Unassembled WGS sequence"/>
</dbReference>
<dbReference type="InterPro" id="IPR000421">
    <property type="entry name" value="FA58C"/>
</dbReference>
<dbReference type="EMBL" id="CP137578">
    <property type="protein sequence ID" value="WOX27691.1"/>
    <property type="molecule type" value="Genomic_DNA"/>
</dbReference>
<organism evidence="3 5">
    <name type="scientific">Pseudoalteromonas maricaloris</name>
    <dbReference type="NCBI Taxonomy" id="184924"/>
    <lineage>
        <taxon>Bacteria</taxon>
        <taxon>Pseudomonadati</taxon>
        <taxon>Pseudomonadota</taxon>
        <taxon>Gammaproteobacteria</taxon>
        <taxon>Alteromonadales</taxon>
        <taxon>Pseudoalteromonadaceae</taxon>
        <taxon>Pseudoalteromonas</taxon>
    </lineage>
</organism>
<proteinExistence type="predicted"/>
<dbReference type="RefSeq" id="WP_039493566.1">
    <property type="nucleotide sequence ID" value="NZ_CBCSDF010000004.1"/>
</dbReference>
<feature type="chain" id="PRO_5044460553" evidence="1">
    <location>
        <begin position="30"/>
        <end position="514"/>
    </location>
</feature>
<gene>
    <name evidence="3" type="ORF">F9Y85_23490</name>
    <name evidence="4" type="ORF">R5H13_13635</name>
</gene>
<dbReference type="AlphaFoldDB" id="A0A8I2H4B2"/>
<feature type="domain" description="F5/8 type C" evidence="2">
    <location>
        <begin position="17"/>
        <end position="168"/>
    </location>
</feature>
<dbReference type="Gene3D" id="2.60.120.380">
    <property type="match status" value="1"/>
</dbReference>
<dbReference type="PROSITE" id="PS50022">
    <property type="entry name" value="FA58C_3"/>
    <property type="match status" value="1"/>
</dbReference>
<accession>A0A8I2H4B2</accession>